<sequence length="55" mass="6282">MSGGMFDIYCGIFLQLAEGTRRFGYSIGVVAYIYFPFKKLKHSRHLSSRAVIADY</sequence>
<dbReference type="AlphaFoldDB" id="A0A5C6CJE9"/>
<comment type="caution">
    <text evidence="1">The sequence shown here is derived from an EMBL/GenBank/DDBJ whole genome shotgun (WGS) entry which is preliminary data.</text>
</comment>
<dbReference type="EMBL" id="SJPS01000005">
    <property type="protein sequence ID" value="TWU24690.1"/>
    <property type="molecule type" value="Genomic_DNA"/>
</dbReference>
<evidence type="ECO:0000313" key="2">
    <source>
        <dbReference type="Proteomes" id="UP000318437"/>
    </source>
</evidence>
<organism evidence="1 2">
    <name type="scientific">Bythopirellula polymerisocia</name>
    <dbReference type="NCBI Taxonomy" id="2528003"/>
    <lineage>
        <taxon>Bacteria</taxon>
        <taxon>Pseudomonadati</taxon>
        <taxon>Planctomycetota</taxon>
        <taxon>Planctomycetia</taxon>
        <taxon>Pirellulales</taxon>
        <taxon>Lacipirellulaceae</taxon>
        <taxon>Bythopirellula</taxon>
    </lineage>
</organism>
<keyword evidence="2" id="KW-1185">Reference proteome</keyword>
<gene>
    <name evidence="1" type="ORF">Pla144_35760</name>
</gene>
<proteinExistence type="predicted"/>
<evidence type="ECO:0000313" key="1">
    <source>
        <dbReference type="EMBL" id="TWU24690.1"/>
    </source>
</evidence>
<accession>A0A5C6CJE9</accession>
<reference evidence="1 2" key="1">
    <citation type="submission" date="2019-02" db="EMBL/GenBank/DDBJ databases">
        <title>Deep-cultivation of Planctomycetes and their phenomic and genomic characterization uncovers novel biology.</title>
        <authorList>
            <person name="Wiegand S."/>
            <person name="Jogler M."/>
            <person name="Boedeker C."/>
            <person name="Pinto D."/>
            <person name="Vollmers J."/>
            <person name="Rivas-Marin E."/>
            <person name="Kohn T."/>
            <person name="Peeters S.H."/>
            <person name="Heuer A."/>
            <person name="Rast P."/>
            <person name="Oberbeckmann S."/>
            <person name="Bunk B."/>
            <person name="Jeske O."/>
            <person name="Meyerdierks A."/>
            <person name="Storesund J.E."/>
            <person name="Kallscheuer N."/>
            <person name="Luecker S."/>
            <person name="Lage O.M."/>
            <person name="Pohl T."/>
            <person name="Merkel B.J."/>
            <person name="Hornburger P."/>
            <person name="Mueller R.-W."/>
            <person name="Bruemmer F."/>
            <person name="Labrenz M."/>
            <person name="Spormann A.M."/>
            <person name="Op Den Camp H."/>
            <person name="Overmann J."/>
            <person name="Amann R."/>
            <person name="Jetten M.S.M."/>
            <person name="Mascher T."/>
            <person name="Medema M.H."/>
            <person name="Devos D.P."/>
            <person name="Kaster A.-K."/>
            <person name="Ovreas L."/>
            <person name="Rohde M."/>
            <person name="Galperin M.Y."/>
            <person name="Jogler C."/>
        </authorList>
    </citation>
    <scope>NUCLEOTIDE SEQUENCE [LARGE SCALE GENOMIC DNA]</scope>
    <source>
        <strain evidence="1 2">Pla144</strain>
    </source>
</reference>
<name>A0A5C6CJE9_9BACT</name>
<dbReference type="Proteomes" id="UP000318437">
    <property type="component" value="Unassembled WGS sequence"/>
</dbReference>
<protein>
    <submittedName>
        <fullName evidence="1">Uncharacterized protein</fullName>
    </submittedName>
</protein>